<name>G2Y5I7_BOTF4</name>
<accession>G2Y5I7</accession>
<dbReference type="OrthoDB" id="3507522at2759"/>
<evidence type="ECO:0000313" key="1">
    <source>
        <dbReference type="EMBL" id="CCD47927.1"/>
    </source>
</evidence>
<gene>
    <name evidence="1" type="ORF">BofuT4_P114310.1</name>
</gene>
<dbReference type="Proteomes" id="UP000008177">
    <property type="component" value="Unplaced contigs"/>
</dbReference>
<evidence type="ECO:0000313" key="2">
    <source>
        <dbReference type="Proteomes" id="UP000008177"/>
    </source>
</evidence>
<dbReference type="InParanoid" id="G2Y5I7"/>
<sequence>MNYPVEVNWILRIVPARRVHPEDIADLEIKNDMLMPNRINIAIEQNTTFIKIPQTLRLPFQKTLKILYGKFKKATGMEEKPSELKPDESPLAALIVLYKRWDEIKARDGIPPIDVDRSNSYHGQYIKTTTDLDKVWKEIVALRKTMGLESDKGKGRERRCRWCAEGEGKEFEHWC</sequence>
<dbReference type="AlphaFoldDB" id="G2Y5I7"/>
<dbReference type="HOGENOM" id="CLU_1532303_0_0_1"/>
<protein>
    <submittedName>
        <fullName evidence="1">Uncharacterized protein</fullName>
    </submittedName>
</protein>
<dbReference type="EMBL" id="FQ790288">
    <property type="protein sequence ID" value="CCD47927.1"/>
    <property type="molecule type" value="Genomic_DNA"/>
</dbReference>
<proteinExistence type="predicted"/>
<organism evidence="1 2">
    <name type="scientific">Botryotinia fuckeliana (strain T4)</name>
    <name type="common">Noble rot fungus</name>
    <name type="synonym">Botrytis cinerea</name>
    <dbReference type="NCBI Taxonomy" id="999810"/>
    <lineage>
        <taxon>Eukaryota</taxon>
        <taxon>Fungi</taxon>
        <taxon>Dikarya</taxon>
        <taxon>Ascomycota</taxon>
        <taxon>Pezizomycotina</taxon>
        <taxon>Leotiomycetes</taxon>
        <taxon>Helotiales</taxon>
        <taxon>Sclerotiniaceae</taxon>
        <taxon>Botrytis</taxon>
    </lineage>
</organism>
<reference evidence="2" key="1">
    <citation type="journal article" date="2011" name="PLoS Genet.">
        <title>Genomic analysis of the necrotrophic fungal pathogens Sclerotinia sclerotiorum and Botrytis cinerea.</title>
        <authorList>
            <person name="Amselem J."/>
            <person name="Cuomo C.A."/>
            <person name="van Kan J.A."/>
            <person name="Viaud M."/>
            <person name="Benito E.P."/>
            <person name="Couloux A."/>
            <person name="Coutinho P.M."/>
            <person name="de Vries R.P."/>
            <person name="Dyer P.S."/>
            <person name="Fillinger S."/>
            <person name="Fournier E."/>
            <person name="Gout L."/>
            <person name="Hahn M."/>
            <person name="Kohn L."/>
            <person name="Lapalu N."/>
            <person name="Plummer K.M."/>
            <person name="Pradier J.M."/>
            <person name="Quevillon E."/>
            <person name="Sharon A."/>
            <person name="Simon A."/>
            <person name="ten Have A."/>
            <person name="Tudzynski B."/>
            <person name="Tudzynski P."/>
            <person name="Wincker P."/>
            <person name="Andrew M."/>
            <person name="Anthouard V."/>
            <person name="Beever R.E."/>
            <person name="Beffa R."/>
            <person name="Benoit I."/>
            <person name="Bouzid O."/>
            <person name="Brault B."/>
            <person name="Chen Z."/>
            <person name="Choquer M."/>
            <person name="Collemare J."/>
            <person name="Cotton P."/>
            <person name="Danchin E.G."/>
            <person name="Da Silva C."/>
            <person name="Gautier A."/>
            <person name="Giraud C."/>
            <person name="Giraud T."/>
            <person name="Gonzalez C."/>
            <person name="Grossetete S."/>
            <person name="Guldener U."/>
            <person name="Henrissat B."/>
            <person name="Howlett B.J."/>
            <person name="Kodira C."/>
            <person name="Kretschmer M."/>
            <person name="Lappartient A."/>
            <person name="Leroch M."/>
            <person name="Levis C."/>
            <person name="Mauceli E."/>
            <person name="Neuveglise C."/>
            <person name="Oeser B."/>
            <person name="Pearson M."/>
            <person name="Poulain J."/>
            <person name="Poussereau N."/>
            <person name="Quesneville H."/>
            <person name="Rascle C."/>
            <person name="Schumacher J."/>
            <person name="Segurens B."/>
            <person name="Sexton A."/>
            <person name="Silva E."/>
            <person name="Sirven C."/>
            <person name="Soanes D.M."/>
            <person name="Talbot N.J."/>
            <person name="Templeton M."/>
            <person name="Yandava C."/>
            <person name="Yarden O."/>
            <person name="Zeng Q."/>
            <person name="Rollins J.A."/>
            <person name="Lebrun M.H."/>
            <person name="Dickman M."/>
        </authorList>
    </citation>
    <scope>NUCLEOTIDE SEQUENCE [LARGE SCALE GENOMIC DNA]</scope>
    <source>
        <strain evidence="2">T4</strain>
    </source>
</reference>